<dbReference type="Pfam" id="PF13023">
    <property type="entry name" value="HD_3"/>
    <property type="match status" value="1"/>
</dbReference>
<dbReference type="AlphaFoldDB" id="A0A2N8ZMB9"/>
<organism evidence="4 5">
    <name type="scientific">Vibrio tapetis subsp. tapetis</name>
    <dbReference type="NCBI Taxonomy" id="1671868"/>
    <lineage>
        <taxon>Bacteria</taxon>
        <taxon>Pseudomonadati</taxon>
        <taxon>Pseudomonadota</taxon>
        <taxon>Gammaproteobacteria</taxon>
        <taxon>Vibrionales</taxon>
        <taxon>Vibrionaceae</taxon>
        <taxon>Vibrio</taxon>
    </lineage>
</organism>
<name>A0A2N8ZMB9_9VIBR</name>
<proteinExistence type="predicted"/>
<dbReference type="Proteomes" id="UP000235828">
    <property type="component" value="Chromosome B"/>
</dbReference>
<dbReference type="GO" id="GO:0002953">
    <property type="term" value="F:5'-deoxynucleotidase activity"/>
    <property type="evidence" value="ECO:0007669"/>
    <property type="project" value="InterPro"/>
</dbReference>
<gene>
    <name evidence="4" type="ORF">VTAP4600_B1418</name>
</gene>
<dbReference type="PANTHER" id="PTHR11845">
    <property type="entry name" value="5'-DEOXYNUCLEOTIDASE HDDC2"/>
    <property type="match status" value="1"/>
</dbReference>
<dbReference type="InterPro" id="IPR039356">
    <property type="entry name" value="YfbR/HDDC2"/>
</dbReference>
<dbReference type="KEGG" id="vta:B1418"/>
<evidence type="ECO:0000256" key="1">
    <source>
        <dbReference type="ARBA" id="ARBA00022723"/>
    </source>
</evidence>
<dbReference type="PANTHER" id="PTHR11845:SF13">
    <property type="entry name" value="5'-DEOXYNUCLEOTIDASE HDDC2"/>
    <property type="match status" value="1"/>
</dbReference>
<dbReference type="InterPro" id="IPR006674">
    <property type="entry name" value="HD_domain"/>
</dbReference>
<evidence type="ECO:0000259" key="3">
    <source>
        <dbReference type="Pfam" id="PF13023"/>
    </source>
</evidence>
<dbReference type="GO" id="GO:0005737">
    <property type="term" value="C:cytoplasm"/>
    <property type="evidence" value="ECO:0007669"/>
    <property type="project" value="TreeGrafter"/>
</dbReference>
<feature type="domain" description="HD" evidence="3">
    <location>
        <begin position="29"/>
        <end position="191"/>
    </location>
</feature>
<evidence type="ECO:0000256" key="2">
    <source>
        <dbReference type="ARBA" id="ARBA00022801"/>
    </source>
</evidence>
<dbReference type="EMBL" id="LT960612">
    <property type="protein sequence ID" value="SON53029.1"/>
    <property type="molecule type" value="Genomic_DNA"/>
</dbReference>
<keyword evidence="2" id="KW-0378">Hydrolase</keyword>
<dbReference type="GO" id="GO:0046872">
    <property type="term" value="F:metal ion binding"/>
    <property type="evidence" value="ECO:0007669"/>
    <property type="project" value="UniProtKB-KW"/>
</dbReference>
<accession>A0A2N8ZMB9</accession>
<protein>
    <recommendedName>
        <fullName evidence="3">HD domain-containing protein</fullName>
    </recommendedName>
</protein>
<sequence length="208" mass="23878">MESMPTSMNQQIQLDREPIHKILDFMVEIEKLKNVIRKTRPVGLDRYENSAEHSWHVCLSALMLKDHANEPIDIEKVMKMLLIHDIGEIDAGDKIIYESETTEQKGQEEKGVARILNNLSEEQARYYLSLWQEFELGESAEARFAKAIDRVPPLLHNIHGQAHSWKEHQVSKETVLGFNSERISAGSESLWKAVESRLNTAFNDGILD</sequence>
<evidence type="ECO:0000313" key="4">
    <source>
        <dbReference type="EMBL" id="SON53029.1"/>
    </source>
</evidence>
<reference evidence="4 5" key="1">
    <citation type="submission" date="2017-10" db="EMBL/GenBank/DDBJ databases">
        <authorList>
            <person name="Banno H."/>
            <person name="Chua N.-H."/>
        </authorList>
    </citation>
    <scope>NUCLEOTIDE SEQUENCE [LARGE SCALE GENOMIC DNA]</scope>
    <source>
        <strain evidence="4">Vibrio tapetis CECT4600</strain>
    </source>
</reference>
<dbReference type="RefSeq" id="WP_415239695.1">
    <property type="nucleotide sequence ID" value="NZ_LT960612.1"/>
</dbReference>
<keyword evidence="5" id="KW-1185">Reference proteome</keyword>
<evidence type="ECO:0000313" key="5">
    <source>
        <dbReference type="Proteomes" id="UP000235828"/>
    </source>
</evidence>
<keyword evidence="1" id="KW-0479">Metal-binding</keyword>
<dbReference type="Gene3D" id="1.10.3210.10">
    <property type="entry name" value="Hypothetical protein af1432"/>
    <property type="match status" value="1"/>
</dbReference>
<dbReference type="SUPFAM" id="SSF109604">
    <property type="entry name" value="HD-domain/PDEase-like"/>
    <property type="match status" value="1"/>
</dbReference>